<dbReference type="InterPro" id="IPR053888">
    <property type="entry name" value="MRM3-like_sub_bind"/>
</dbReference>
<evidence type="ECO:0000313" key="6">
    <source>
        <dbReference type="Proteomes" id="UP000215027"/>
    </source>
</evidence>
<dbReference type="InterPro" id="IPR029064">
    <property type="entry name" value="Ribosomal_eL30-like_sf"/>
</dbReference>
<dbReference type="GO" id="GO:0005737">
    <property type="term" value="C:cytoplasm"/>
    <property type="evidence" value="ECO:0007669"/>
    <property type="project" value="UniProtKB-ARBA"/>
</dbReference>
<dbReference type="SUPFAM" id="SSF75217">
    <property type="entry name" value="alpha/beta knot"/>
    <property type="match status" value="1"/>
</dbReference>
<keyword evidence="2 5" id="KW-0489">Methyltransferase</keyword>
<dbReference type="GO" id="GO:0003723">
    <property type="term" value="F:RNA binding"/>
    <property type="evidence" value="ECO:0007669"/>
    <property type="project" value="InterPro"/>
</dbReference>
<evidence type="ECO:0000256" key="1">
    <source>
        <dbReference type="ARBA" id="ARBA00007228"/>
    </source>
</evidence>
<dbReference type="InterPro" id="IPR029026">
    <property type="entry name" value="tRNA_m1G_MTases_N"/>
</dbReference>
<dbReference type="InterPro" id="IPR051259">
    <property type="entry name" value="rRNA_Methyltransferase"/>
</dbReference>
<dbReference type="InterPro" id="IPR029028">
    <property type="entry name" value="Alpha/beta_knot_MTases"/>
</dbReference>
<dbReference type="Gene3D" id="3.30.1330.30">
    <property type="match status" value="1"/>
</dbReference>
<dbReference type="RefSeq" id="WP_095043286.1">
    <property type="nucleotide sequence ID" value="NZ_LN890655.1"/>
</dbReference>
<dbReference type="InterPro" id="IPR001537">
    <property type="entry name" value="SpoU_MeTrfase"/>
</dbReference>
<evidence type="ECO:0000256" key="3">
    <source>
        <dbReference type="ARBA" id="ARBA00022679"/>
    </source>
</evidence>
<evidence type="ECO:0000313" key="5">
    <source>
        <dbReference type="EMBL" id="CUS03853.2"/>
    </source>
</evidence>
<protein>
    <submittedName>
        <fullName evidence="5">RNA methyltransferase</fullName>
    </submittedName>
</protein>
<name>A0A170PGN3_9CHLR</name>
<dbReference type="EMBL" id="LN890655">
    <property type="protein sequence ID" value="CUS03853.2"/>
    <property type="molecule type" value="Genomic_DNA"/>
</dbReference>
<dbReference type="GO" id="GO:0008173">
    <property type="term" value="F:RNA methyltransferase activity"/>
    <property type="evidence" value="ECO:0007669"/>
    <property type="project" value="InterPro"/>
</dbReference>
<dbReference type="OrthoDB" id="9794400at2"/>
<feature type="domain" description="RNA 2-O ribose methyltransferase substrate binding" evidence="4">
    <location>
        <begin position="30"/>
        <end position="103"/>
    </location>
</feature>
<accession>A0A170PGN3</accession>
<dbReference type="CDD" id="cd18095">
    <property type="entry name" value="SpoU-like_rRNA-MTase"/>
    <property type="match status" value="1"/>
</dbReference>
<keyword evidence="6" id="KW-1185">Reference proteome</keyword>
<dbReference type="AlphaFoldDB" id="A0A170PGN3"/>
<dbReference type="Proteomes" id="UP000215027">
    <property type="component" value="Chromosome I"/>
</dbReference>
<comment type="similarity">
    <text evidence="1">Belongs to the class IV-like SAM-binding methyltransferase superfamily. RNA methyltransferase TrmH family.</text>
</comment>
<keyword evidence="3" id="KW-0808">Transferase</keyword>
<evidence type="ECO:0000259" key="4">
    <source>
        <dbReference type="SMART" id="SM00967"/>
    </source>
</evidence>
<dbReference type="PANTHER" id="PTHR43191:SF2">
    <property type="entry name" value="RRNA METHYLTRANSFERASE 3, MITOCHONDRIAL"/>
    <property type="match status" value="1"/>
</dbReference>
<gene>
    <name evidence="5" type="ORF">CFX0092_A1975</name>
</gene>
<dbReference type="SUPFAM" id="SSF55315">
    <property type="entry name" value="L30e-like"/>
    <property type="match status" value="1"/>
</dbReference>
<dbReference type="GO" id="GO:0032259">
    <property type="term" value="P:methylation"/>
    <property type="evidence" value="ECO:0007669"/>
    <property type="project" value="UniProtKB-KW"/>
</dbReference>
<proteinExistence type="inferred from homology"/>
<dbReference type="Gene3D" id="3.40.1280.10">
    <property type="match status" value="1"/>
</dbReference>
<reference evidence="5" key="1">
    <citation type="submission" date="2016-01" db="EMBL/GenBank/DDBJ databases">
        <authorList>
            <person name="Mcilroy J.S."/>
            <person name="Karst M S."/>
            <person name="Albertsen M."/>
        </authorList>
    </citation>
    <scope>NUCLEOTIDE SEQUENCE</scope>
    <source>
        <strain evidence="5">Cfx-K</strain>
    </source>
</reference>
<sequence>MITSRANPQVKYVRRLLTERRYRTAESAFIVEGTRWMRELAAAGVVPRALFATDAWLTSNEGRGLAARLGAAAVPVSDEVMAAMSDTETAPGVLAVLPIAPQPWPDAPALLLILDAVSNPGNLGTILRVASAAGADGVLLGPGCVDAYNPKVARGSMGALLRLPVRAANWDEIGEAVAGLDVWLAAARDGVAYAAVDWRRPAAILIGGEAHGAGAPAERLATGRVTIPMRDATESLNAALAAGIILFEAARQREND</sequence>
<dbReference type="GO" id="GO:0006396">
    <property type="term" value="P:RNA processing"/>
    <property type="evidence" value="ECO:0007669"/>
    <property type="project" value="InterPro"/>
</dbReference>
<dbReference type="Pfam" id="PF00588">
    <property type="entry name" value="SpoU_methylase"/>
    <property type="match status" value="1"/>
</dbReference>
<dbReference type="PANTHER" id="PTHR43191">
    <property type="entry name" value="RRNA METHYLTRANSFERASE 3"/>
    <property type="match status" value="1"/>
</dbReference>
<dbReference type="Pfam" id="PF22435">
    <property type="entry name" value="MRM3-like_sub_bind"/>
    <property type="match status" value="1"/>
</dbReference>
<dbReference type="KEGG" id="pbf:CFX0092_A1975"/>
<organism evidence="5 6">
    <name type="scientific">Candidatus Promineifilum breve</name>
    <dbReference type="NCBI Taxonomy" id="1806508"/>
    <lineage>
        <taxon>Bacteria</taxon>
        <taxon>Bacillati</taxon>
        <taxon>Chloroflexota</taxon>
        <taxon>Ardenticatenia</taxon>
        <taxon>Candidatus Promineifilales</taxon>
        <taxon>Candidatus Promineifilaceae</taxon>
        <taxon>Candidatus Promineifilum</taxon>
    </lineage>
</organism>
<dbReference type="InterPro" id="IPR013123">
    <property type="entry name" value="SpoU_subst-bd"/>
</dbReference>
<dbReference type="SMART" id="SM00967">
    <property type="entry name" value="SpoU_sub_bind"/>
    <property type="match status" value="1"/>
</dbReference>
<evidence type="ECO:0000256" key="2">
    <source>
        <dbReference type="ARBA" id="ARBA00022603"/>
    </source>
</evidence>